<organism evidence="1 2">
    <name type="scientific">Candidatus Regiella insecticola LSR1</name>
    <dbReference type="NCBI Taxonomy" id="663321"/>
    <lineage>
        <taxon>Bacteria</taxon>
        <taxon>Pseudomonadati</taxon>
        <taxon>Pseudomonadota</taxon>
        <taxon>Gammaproteobacteria</taxon>
        <taxon>Enterobacterales</taxon>
        <taxon>Enterobacteriaceae</taxon>
        <taxon>aphid secondary symbionts</taxon>
        <taxon>Candidatus Regiella</taxon>
    </lineage>
</organism>
<dbReference type="HOGENOM" id="CLU_2272297_0_0_6"/>
<name>E0WR86_9ENTR</name>
<dbReference type="AlphaFoldDB" id="E0WR86"/>
<reference evidence="1" key="1">
    <citation type="journal article" date="2009" name="Environ. Microbiol.">
        <title>Dynamics of genome evolution in facultative symbionts of aphids.</title>
        <authorList>
            <person name="Degnan P.H."/>
            <person name="Leonardo T.E."/>
            <person name="Cass B.N."/>
            <person name="Hurwitz B."/>
            <person name="Stern D."/>
            <person name="Gibbs R.A."/>
            <person name="Richards S."/>
            <person name="Moran N.A."/>
        </authorList>
    </citation>
    <scope>NUCLEOTIDE SEQUENCE [LARGE SCALE GENOMIC DNA]</scope>
    <source>
        <strain evidence="1">LSR1</strain>
    </source>
</reference>
<keyword evidence="2" id="KW-1185">Reference proteome</keyword>
<dbReference type="Proteomes" id="UP000005726">
    <property type="component" value="Unassembled WGS sequence"/>
</dbReference>
<sequence>MFGYKGGTLMKTTLTLEKRGLCAMSLRDLEHKLVCYFNTLPLHQYAGIDHAFCEEALEVLLNLLDQVEATLPEPLMIENAGCQFSQPQNNDDIACFRSTLFC</sequence>
<gene>
    <name evidence="1" type="ORF">REG_0471</name>
</gene>
<proteinExistence type="predicted"/>
<evidence type="ECO:0000313" key="2">
    <source>
        <dbReference type="Proteomes" id="UP000005726"/>
    </source>
</evidence>
<accession>E0WR86</accession>
<dbReference type="EMBL" id="GL379589">
    <property type="protein sequence ID" value="EFL92646.1"/>
    <property type="molecule type" value="Genomic_DNA"/>
</dbReference>
<protein>
    <submittedName>
        <fullName evidence="1">Uncharacterized protein</fullName>
    </submittedName>
</protein>
<evidence type="ECO:0000313" key="1">
    <source>
        <dbReference type="EMBL" id="EFL92646.1"/>
    </source>
</evidence>